<evidence type="ECO:0000313" key="3">
    <source>
        <dbReference type="Proteomes" id="UP001595974"/>
    </source>
</evidence>
<proteinExistence type="predicted"/>
<gene>
    <name evidence="2" type="ORF">ACFPTN_07595</name>
</gene>
<dbReference type="RefSeq" id="WP_096452363.1">
    <property type="nucleotide sequence ID" value="NZ_JBHSOG010000027.1"/>
</dbReference>
<dbReference type="Proteomes" id="UP001595974">
    <property type="component" value="Unassembled WGS sequence"/>
</dbReference>
<feature type="region of interest" description="Disordered" evidence="1">
    <location>
        <begin position="62"/>
        <end position="92"/>
    </location>
</feature>
<sequence>MSKQAVFTMKLEPELRAEFIAEAEAAHRPASQVLRELMREFVQRQREAREYDAFLRRKVEAGRASMRAGQGQSNDEVESKFAARRTNGASRG</sequence>
<comment type="caution">
    <text evidence="2">The sequence shown here is derived from an EMBL/GenBank/DDBJ whole genome shotgun (WGS) entry which is preliminary data.</text>
</comment>
<dbReference type="EMBL" id="JBHSOG010000027">
    <property type="protein sequence ID" value="MFC5769236.1"/>
    <property type="molecule type" value="Genomic_DNA"/>
</dbReference>
<evidence type="ECO:0000256" key="1">
    <source>
        <dbReference type="SAM" id="MobiDB-lite"/>
    </source>
</evidence>
<evidence type="ECO:0000313" key="2">
    <source>
        <dbReference type="EMBL" id="MFC5769236.1"/>
    </source>
</evidence>
<dbReference type="Gene3D" id="6.20.450.20">
    <property type="match status" value="1"/>
</dbReference>
<reference evidence="3" key="1">
    <citation type="journal article" date="2019" name="Int. J. Syst. Evol. Microbiol.">
        <title>The Global Catalogue of Microorganisms (GCM) 10K type strain sequencing project: providing services to taxonomists for standard genome sequencing and annotation.</title>
        <authorList>
            <consortium name="The Broad Institute Genomics Platform"/>
            <consortium name="The Broad Institute Genome Sequencing Center for Infectious Disease"/>
            <person name="Wu L."/>
            <person name="Ma J."/>
        </authorList>
    </citation>
    <scope>NUCLEOTIDE SEQUENCE [LARGE SCALE GENOMIC DNA]</scope>
    <source>
        <strain evidence="3">SHR3</strain>
    </source>
</reference>
<accession>A0ABW1APZ6</accession>
<keyword evidence="3" id="KW-1185">Reference proteome</keyword>
<name>A0ABW1APZ6_9RHOO</name>
<organism evidence="2 3">
    <name type="scientific">Thauera sinica</name>
    <dbReference type="NCBI Taxonomy" id="2665146"/>
    <lineage>
        <taxon>Bacteria</taxon>
        <taxon>Pseudomonadati</taxon>
        <taxon>Pseudomonadota</taxon>
        <taxon>Betaproteobacteria</taxon>
        <taxon>Rhodocyclales</taxon>
        <taxon>Zoogloeaceae</taxon>
        <taxon>Thauera</taxon>
    </lineage>
</organism>
<protein>
    <submittedName>
        <fullName evidence="2">Antitoxin of toxin-antitoxin stability system</fullName>
    </submittedName>
</protein>